<dbReference type="AlphaFoldDB" id="A0A7C4M0H7"/>
<protein>
    <submittedName>
        <fullName evidence="2">PIG-L family deacetylase</fullName>
    </submittedName>
</protein>
<dbReference type="PANTHER" id="PTHR12993">
    <property type="entry name" value="N-ACETYLGLUCOSAMINYL-PHOSPHATIDYLINOSITOL DE-N-ACETYLASE-RELATED"/>
    <property type="match status" value="1"/>
</dbReference>
<comment type="caution">
    <text evidence="2">The sequence shown here is derived from an EMBL/GenBank/DDBJ whole genome shotgun (WGS) entry which is preliminary data.</text>
</comment>
<dbReference type="InterPro" id="IPR024078">
    <property type="entry name" value="LmbE-like_dom_sf"/>
</dbReference>
<keyword evidence="1" id="KW-1133">Transmembrane helix</keyword>
<evidence type="ECO:0000313" key="2">
    <source>
        <dbReference type="EMBL" id="HGT70947.1"/>
    </source>
</evidence>
<dbReference type="GO" id="GO:0016811">
    <property type="term" value="F:hydrolase activity, acting on carbon-nitrogen (but not peptide) bonds, in linear amides"/>
    <property type="evidence" value="ECO:0007669"/>
    <property type="project" value="TreeGrafter"/>
</dbReference>
<reference evidence="2" key="1">
    <citation type="journal article" date="2020" name="mSystems">
        <title>Genome- and Community-Level Interaction Insights into Carbon Utilization and Element Cycling Functions of Hydrothermarchaeota in Hydrothermal Sediment.</title>
        <authorList>
            <person name="Zhou Z."/>
            <person name="Liu Y."/>
            <person name="Xu W."/>
            <person name="Pan J."/>
            <person name="Luo Z.H."/>
            <person name="Li M."/>
        </authorList>
    </citation>
    <scope>NUCLEOTIDE SEQUENCE [LARGE SCALE GENOMIC DNA]</scope>
    <source>
        <strain evidence="2">SpSt-579</strain>
    </source>
</reference>
<organism evidence="2">
    <name type="scientific">candidate division CPR3 bacterium</name>
    <dbReference type="NCBI Taxonomy" id="2268181"/>
    <lineage>
        <taxon>Bacteria</taxon>
        <taxon>Bacteria division CPR3</taxon>
    </lineage>
</organism>
<evidence type="ECO:0000256" key="1">
    <source>
        <dbReference type="SAM" id="Phobius"/>
    </source>
</evidence>
<feature type="transmembrane region" description="Helical" evidence="1">
    <location>
        <begin position="31"/>
        <end position="53"/>
    </location>
</feature>
<dbReference type="Pfam" id="PF02585">
    <property type="entry name" value="PIG-L"/>
    <property type="match status" value="1"/>
</dbReference>
<dbReference type="PANTHER" id="PTHR12993:SF29">
    <property type="entry name" value="BLR3841 PROTEIN"/>
    <property type="match status" value="1"/>
</dbReference>
<gene>
    <name evidence="2" type="ORF">ENT43_01670</name>
</gene>
<proteinExistence type="predicted"/>
<accession>A0A7C4M0H7</accession>
<dbReference type="InterPro" id="IPR003737">
    <property type="entry name" value="GlcNAc_PI_deacetylase-related"/>
</dbReference>
<sequence length="335" mass="38615">MSKKVFKKGFLFFLSSTKSLARFLLKYKKIVITGVIFYTITSFGLGFIGGYFLTKGGLFEFDEITSNEKILIIAPHIDDEVICTGGVIQEAIKKEAEVKIVFLTNGDDAISSMISDRKKLEPNEFISLGQQRMQEGKSSANVLGLNQDSLIFLGYPDGGLYSMLNTNFNQDNPHVSRSTKFSYNPYQGTYKEKQKYTGEGLVDDLNGIIDDFQPTIIFVPHIRDKHSDHRAAYLFLEKVIEGKDEDSYRIFSYLVHYKFYPPEKKFLPAYFMYPPKSLFSQEGWYSFDLSDDQQNKKEKAIYENYSQTKQVSIGSLRNFLLSFVRRNEIFEKIEF</sequence>
<dbReference type="Gene3D" id="3.40.50.10320">
    <property type="entry name" value="LmbE-like"/>
    <property type="match status" value="1"/>
</dbReference>
<name>A0A7C4M0H7_UNCC3</name>
<dbReference type="SUPFAM" id="SSF102588">
    <property type="entry name" value="LmbE-like"/>
    <property type="match status" value="1"/>
</dbReference>
<keyword evidence="1" id="KW-0472">Membrane</keyword>
<keyword evidence="1" id="KW-0812">Transmembrane</keyword>
<dbReference type="EMBL" id="DSYQ01000006">
    <property type="protein sequence ID" value="HGT70947.1"/>
    <property type="molecule type" value="Genomic_DNA"/>
</dbReference>